<accession>A0A7W2YIW7</accession>
<gene>
    <name evidence="3" type="ORF">H2508_02660</name>
</gene>
<evidence type="ECO:0000256" key="1">
    <source>
        <dbReference type="SAM" id="MobiDB-lite"/>
    </source>
</evidence>
<dbReference type="Pfam" id="PF20661">
    <property type="entry name" value="SutA-RBD"/>
    <property type="match status" value="1"/>
</dbReference>
<dbReference type="AlphaFoldDB" id="A0A7W2YIW7"/>
<proteinExistence type="predicted"/>
<organism evidence="3 4">
    <name type="scientific">Sediminihaliea albiluteola</name>
    <dbReference type="NCBI Taxonomy" id="2758564"/>
    <lineage>
        <taxon>Bacteria</taxon>
        <taxon>Pseudomonadati</taxon>
        <taxon>Pseudomonadota</taxon>
        <taxon>Gammaproteobacteria</taxon>
        <taxon>Cellvibrionales</taxon>
        <taxon>Halieaceae</taxon>
        <taxon>Sediminihaliea</taxon>
    </lineage>
</organism>
<protein>
    <recommendedName>
        <fullName evidence="2">Transcriptional regulator SutA RNAP-binding domain-containing protein</fullName>
    </recommendedName>
</protein>
<evidence type="ECO:0000313" key="4">
    <source>
        <dbReference type="Proteomes" id="UP000539350"/>
    </source>
</evidence>
<reference evidence="3 4" key="1">
    <citation type="submission" date="2020-07" db="EMBL/GenBank/DDBJ databases">
        <title>Halieaceae bacterium, F7430, whole genome shotgun sequencing project.</title>
        <authorList>
            <person name="Jiang S."/>
            <person name="Liu Z.W."/>
            <person name="Du Z.J."/>
        </authorList>
    </citation>
    <scope>NUCLEOTIDE SEQUENCE [LARGE SCALE GENOMIC DNA]</scope>
    <source>
        <strain evidence="3 4">F7430</strain>
    </source>
</reference>
<name>A0A7W2YIW7_9GAMM</name>
<feature type="region of interest" description="Disordered" evidence="1">
    <location>
        <begin position="79"/>
        <end position="101"/>
    </location>
</feature>
<comment type="caution">
    <text evidence="3">The sequence shown here is derived from an EMBL/GenBank/DDBJ whole genome shotgun (WGS) entry which is preliminary data.</text>
</comment>
<dbReference type="Proteomes" id="UP000539350">
    <property type="component" value="Unassembled WGS sequence"/>
</dbReference>
<dbReference type="EMBL" id="JACFXU010000013">
    <property type="protein sequence ID" value="MBA6412009.1"/>
    <property type="molecule type" value="Genomic_DNA"/>
</dbReference>
<dbReference type="InterPro" id="IPR049191">
    <property type="entry name" value="SutA_RBD"/>
</dbReference>
<evidence type="ECO:0000313" key="3">
    <source>
        <dbReference type="EMBL" id="MBA6412009.1"/>
    </source>
</evidence>
<feature type="domain" description="Transcriptional regulator SutA RNAP-binding" evidence="2">
    <location>
        <begin position="8"/>
        <end position="39"/>
    </location>
</feature>
<sequence length="114" mass="12793">MTVKKPISKAELRAALEDAMLRYLDKGGEVETVPRGVSGADPLSPSAHRSRNLFLEPRTERTPVPEVVAAIEARRQAMLKRNSKAKAPAKTPKPRRKTLYDDFGEPLRRVWSDD</sequence>
<keyword evidence="4" id="KW-1185">Reference proteome</keyword>
<evidence type="ECO:0000259" key="2">
    <source>
        <dbReference type="Pfam" id="PF20661"/>
    </source>
</evidence>